<evidence type="ECO:0000313" key="1">
    <source>
        <dbReference type="EMBL" id="EFO91761.1"/>
    </source>
</evidence>
<dbReference type="AlphaFoldDB" id="E3NB32"/>
<reference evidence="1" key="1">
    <citation type="submission" date="2007-07" db="EMBL/GenBank/DDBJ databases">
        <title>PCAP assembly of the Caenorhabditis remanei genome.</title>
        <authorList>
            <consortium name="The Caenorhabditis remanei Sequencing Consortium"/>
            <person name="Wilson R.K."/>
        </authorList>
    </citation>
    <scope>NUCLEOTIDE SEQUENCE [LARGE SCALE GENOMIC DNA]</scope>
    <source>
        <strain evidence="1">PB4641</strain>
    </source>
</reference>
<dbReference type="RefSeq" id="XP_003094387.2">
    <property type="nucleotide sequence ID" value="XM_003094339.2"/>
</dbReference>
<organism evidence="2">
    <name type="scientific">Caenorhabditis remanei</name>
    <name type="common">Caenorhabditis vulgaris</name>
    <dbReference type="NCBI Taxonomy" id="31234"/>
    <lineage>
        <taxon>Eukaryota</taxon>
        <taxon>Metazoa</taxon>
        <taxon>Ecdysozoa</taxon>
        <taxon>Nematoda</taxon>
        <taxon>Chromadorea</taxon>
        <taxon>Rhabditida</taxon>
        <taxon>Rhabditina</taxon>
        <taxon>Rhabditomorpha</taxon>
        <taxon>Rhabditoidea</taxon>
        <taxon>Rhabditidae</taxon>
        <taxon>Peloderinae</taxon>
        <taxon>Caenorhabditis</taxon>
    </lineage>
</organism>
<dbReference type="eggNOG" id="ENOG502TIR9">
    <property type="taxonomic scope" value="Eukaryota"/>
</dbReference>
<sequence length="324" mass="37322">MPPPPAATTGAPLTHQDQVNELKPKYQAAAIARMAFGDRVVMDDTHSLVEMFNQKIPFSIEQLEFTENKIRMNGEALVIEYDGDQILVTSKDQIIRFLDSMEDIRRNIIRLYLGRVGTTVESLVILDPKLLENLMYGFEVTFSMSIKGQLEPEHWEKLKLLTGNLQFCTILSPVTPEIFEIPIIAGSKGITLYGEQQNEVIFASNNFYFLNKDHVPAAKQIQEIYEHWKSIKRQEGMFTFECTPEVYQDYKTQFKTWGRNYKKVLLSRDGKAFRKLNCLDLHTDKHVMLFSQAMDNSENLRVSMAIHPKDIRDAVAAMFQRIFG</sequence>
<dbReference type="OrthoDB" id="5804893at2759"/>
<dbReference type="OMA" id="RCAISEK"/>
<proteinExistence type="predicted"/>
<dbReference type="CTD" id="9812999"/>
<keyword evidence="2" id="KW-1185">Reference proteome</keyword>
<dbReference type="GeneID" id="9812999"/>
<name>E3NB32_CAERE</name>
<gene>
    <name evidence="1" type="ORF">CRE_06989</name>
</gene>
<evidence type="ECO:0000313" key="2">
    <source>
        <dbReference type="Proteomes" id="UP000008281"/>
    </source>
</evidence>
<dbReference type="InParanoid" id="E3NB32"/>
<dbReference type="EMBL" id="DS268581">
    <property type="protein sequence ID" value="EFO91761.1"/>
    <property type="molecule type" value="Genomic_DNA"/>
</dbReference>
<dbReference type="KEGG" id="crq:GCK72_003681"/>
<dbReference type="HOGENOM" id="CLU_947410_0_0_1"/>
<accession>E3NB32</accession>
<dbReference type="Proteomes" id="UP000008281">
    <property type="component" value="Unassembled WGS sequence"/>
</dbReference>
<protein>
    <submittedName>
        <fullName evidence="1">Uncharacterized protein</fullName>
    </submittedName>
</protein>